<sequence>MRALLVIDVQNAIVELKDFTKELTLIEQVIQDFRRDGHPVIFIRHIDDQAESPLYRDSEGSHIHDSLLKYAETVVEKQTPSAFYNTNLAETLEKLGVKHLFIVGFETEFCCMFSAISAYDRGYKVTLIKDATGTGNTQDTYEMKDLDIQGFVGKVLDWSGAIEVLDHDRYVQNYAVHNTI</sequence>
<dbReference type="InterPro" id="IPR050272">
    <property type="entry name" value="Isochorismatase-like_hydrls"/>
</dbReference>
<evidence type="ECO:0000256" key="1">
    <source>
        <dbReference type="ARBA" id="ARBA00006336"/>
    </source>
</evidence>
<organism evidence="4 5">
    <name type="scientific">Paenibacillus urinalis</name>
    <dbReference type="NCBI Taxonomy" id="521520"/>
    <lineage>
        <taxon>Bacteria</taxon>
        <taxon>Bacillati</taxon>
        <taxon>Bacillota</taxon>
        <taxon>Bacilli</taxon>
        <taxon>Bacillales</taxon>
        <taxon>Paenibacillaceae</taxon>
        <taxon>Paenibacillus</taxon>
    </lineage>
</organism>
<dbReference type="InterPro" id="IPR036380">
    <property type="entry name" value="Isochorismatase-like_sf"/>
</dbReference>
<dbReference type="RefSeq" id="WP_274359866.1">
    <property type="nucleotide sequence ID" value="NZ_CP118101.1"/>
</dbReference>
<name>A0AAX3N6N3_9BACL</name>
<dbReference type="EMBL" id="CP118101">
    <property type="protein sequence ID" value="WDH84774.1"/>
    <property type="molecule type" value="Genomic_DNA"/>
</dbReference>
<dbReference type="SUPFAM" id="SSF52499">
    <property type="entry name" value="Isochorismatase-like hydrolases"/>
    <property type="match status" value="1"/>
</dbReference>
<feature type="domain" description="Isochorismatase-like" evidence="3">
    <location>
        <begin position="3"/>
        <end position="142"/>
    </location>
</feature>
<dbReference type="GO" id="GO:0016787">
    <property type="term" value="F:hydrolase activity"/>
    <property type="evidence" value="ECO:0007669"/>
    <property type="project" value="UniProtKB-KW"/>
</dbReference>
<comment type="similarity">
    <text evidence="1">Belongs to the isochorismatase family.</text>
</comment>
<evidence type="ECO:0000313" key="4">
    <source>
        <dbReference type="EMBL" id="WDH84774.1"/>
    </source>
</evidence>
<dbReference type="PANTHER" id="PTHR43540:SF14">
    <property type="entry name" value="ISOCHORISMATASE"/>
    <property type="match status" value="1"/>
</dbReference>
<reference evidence="4" key="1">
    <citation type="submission" date="2023-02" db="EMBL/GenBank/DDBJ databases">
        <title>Pathogen: clinical or host-associated sample.</title>
        <authorList>
            <person name="Hergert J."/>
            <person name="Casey R."/>
            <person name="Wagner J."/>
            <person name="Young E.L."/>
            <person name="Oakeson K.F."/>
        </authorList>
    </citation>
    <scope>NUCLEOTIDE SEQUENCE</scope>
    <source>
        <strain evidence="4">2022CK-00830</strain>
    </source>
</reference>
<dbReference type="Proteomes" id="UP001220962">
    <property type="component" value="Chromosome"/>
</dbReference>
<dbReference type="AlphaFoldDB" id="A0AAX3N6N3"/>
<gene>
    <name evidence="4" type="ORF">PUW23_11395</name>
</gene>
<protein>
    <submittedName>
        <fullName evidence="4">Isochorismatase family protein</fullName>
    </submittedName>
</protein>
<dbReference type="Gene3D" id="3.40.50.850">
    <property type="entry name" value="Isochorismatase-like"/>
    <property type="match status" value="1"/>
</dbReference>
<dbReference type="Pfam" id="PF00857">
    <property type="entry name" value="Isochorismatase"/>
    <property type="match status" value="1"/>
</dbReference>
<evidence type="ECO:0000259" key="3">
    <source>
        <dbReference type="Pfam" id="PF00857"/>
    </source>
</evidence>
<dbReference type="InterPro" id="IPR000868">
    <property type="entry name" value="Isochorismatase-like_dom"/>
</dbReference>
<keyword evidence="2" id="KW-0378">Hydrolase</keyword>
<evidence type="ECO:0000313" key="5">
    <source>
        <dbReference type="Proteomes" id="UP001220962"/>
    </source>
</evidence>
<proteinExistence type="inferred from homology"/>
<accession>A0AAX3N6N3</accession>
<evidence type="ECO:0000256" key="2">
    <source>
        <dbReference type="ARBA" id="ARBA00022801"/>
    </source>
</evidence>
<dbReference type="PANTHER" id="PTHR43540">
    <property type="entry name" value="PEROXYUREIDOACRYLATE/UREIDOACRYLATE AMIDOHYDROLASE-RELATED"/>
    <property type="match status" value="1"/>
</dbReference>